<comment type="caution">
    <text evidence="2">The sequence shown here is derived from an EMBL/GenBank/DDBJ whole genome shotgun (WGS) entry which is preliminary data.</text>
</comment>
<name>A0AAV0RS57_9ROSI</name>
<organism evidence="2 3">
    <name type="scientific">Linum tenue</name>
    <dbReference type="NCBI Taxonomy" id="586396"/>
    <lineage>
        <taxon>Eukaryota</taxon>
        <taxon>Viridiplantae</taxon>
        <taxon>Streptophyta</taxon>
        <taxon>Embryophyta</taxon>
        <taxon>Tracheophyta</taxon>
        <taxon>Spermatophyta</taxon>
        <taxon>Magnoliopsida</taxon>
        <taxon>eudicotyledons</taxon>
        <taxon>Gunneridae</taxon>
        <taxon>Pentapetalae</taxon>
        <taxon>rosids</taxon>
        <taxon>fabids</taxon>
        <taxon>Malpighiales</taxon>
        <taxon>Linaceae</taxon>
        <taxon>Linum</taxon>
    </lineage>
</organism>
<evidence type="ECO:0000313" key="2">
    <source>
        <dbReference type="EMBL" id="CAI0560440.1"/>
    </source>
</evidence>
<feature type="non-terminal residue" evidence="2">
    <location>
        <position position="128"/>
    </location>
</feature>
<accession>A0AAV0RS57</accession>
<feature type="region of interest" description="Disordered" evidence="1">
    <location>
        <begin position="109"/>
        <end position="128"/>
    </location>
</feature>
<dbReference type="EMBL" id="CAMGYJ010000011">
    <property type="protein sequence ID" value="CAI0560440.1"/>
    <property type="molecule type" value="Genomic_DNA"/>
</dbReference>
<proteinExistence type="predicted"/>
<sequence length="128" mass="13982">KTEEESNPLLLPSSPPLIRSLYRHLLLLAPSTPFLDLSFSPRFFWERQGERKKRTAAAAAAVEPMMVRTTGTGRSTPMMVLATATAEEGRRKGKPTWFLTAMSSAVLVSGKRAEGEEEEKSASSGETA</sequence>
<feature type="non-terminal residue" evidence="2">
    <location>
        <position position="1"/>
    </location>
</feature>
<protein>
    <submittedName>
        <fullName evidence="2">Uncharacterized protein</fullName>
    </submittedName>
</protein>
<dbReference type="AlphaFoldDB" id="A0AAV0RS57"/>
<evidence type="ECO:0000313" key="3">
    <source>
        <dbReference type="Proteomes" id="UP001154282"/>
    </source>
</evidence>
<reference evidence="2" key="1">
    <citation type="submission" date="2022-08" db="EMBL/GenBank/DDBJ databases">
        <authorList>
            <person name="Gutierrez-Valencia J."/>
        </authorList>
    </citation>
    <scope>NUCLEOTIDE SEQUENCE</scope>
</reference>
<evidence type="ECO:0000256" key="1">
    <source>
        <dbReference type="SAM" id="MobiDB-lite"/>
    </source>
</evidence>
<dbReference type="Proteomes" id="UP001154282">
    <property type="component" value="Unassembled WGS sequence"/>
</dbReference>
<keyword evidence="3" id="KW-1185">Reference proteome</keyword>
<gene>
    <name evidence="2" type="ORF">LITE_LOCUS49701</name>
</gene>